<reference evidence="4" key="1">
    <citation type="journal article" date="2019" name="Int. J. Syst. Evol. Microbiol.">
        <title>The Global Catalogue of Microorganisms (GCM) 10K type strain sequencing project: providing services to taxonomists for standard genome sequencing and annotation.</title>
        <authorList>
            <consortium name="The Broad Institute Genomics Platform"/>
            <consortium name="The Broad Institute Genome Sequencing Center for Infectious Disease"/>
            <person name="Wu L."/>
            <person name="Ma J."/>
        </authorList>
    </citation>
    <scope>NUCLEOTIDE SEQUENCE [LARGE SCALE GENOMIC DNA]</scope>
    <source>
        <strain evidence="4">CECT 8570</strain>
    </source>
</reference>
<dbReference type="PROSITE" id="PS51352">
    <property type="entry name" value="THIOREDOXIN_2"/>
    <property type="match status" value="1"/>
</dbReference>
<dbReference type="Proteomes" id="UP001595840">
    <property type="component" value="Unassembled WGS sequence"/>
</dbReference>
<gene>
    <name evidence="3" type="ORF">ACFOX3_04015</name>
</gene>
<dbReference type="SUPFAM" id="SSF52833">
    <property type="entry name" value="Thioredoxin-like"/>
    <property type="match status" value="1"/>
</dbReference>
<keyword evidence="4" id="KW-1185">Reference proteome</keyword>
<evidence type="ECO:0000259" key="2">
    <source>
        <dbReference type="PROSITE" id="PS51352"/>
    </source>
</evidence>
<dbReference type="EMBL" id="JBHSCX010000003">
    <property type="protein sequence ID" value="MFC4361453.1"/>
    <property type="molecule type" value="Genomic_DNA"/>
</dbReference>
<evidence type="ECO:0000256" key="1">
    <source>
        <dbReference type="SAM" id="SignalP"/>
    </source>
</evidence>
<dbReference type="InterPro" id="IPR036249">
    <property type="entry name" value="Thioredoxin-like_sf"/>
</dbReference>
<keyword evidence="1" id="KW-0732">Signal</keyword>
<dbReference type="Gene3D" id="3.40.30.10">
    <property type="entry name" value="Glutaredoxin"/>
    <property type="match status" value="1"/>
</dbReference>
<feature type="chain" id="PRO_5046045448" evidence="1">
    <location>
        <begin position="23"/>
        <end position="163"/>
    </location>
</feature>
<evidence type="ECO:0000313" key="4">
    <source>
        <dbReference type="Proteomes" id="UP001595840"/>
    </source>
</evidence>
<protein>
    <submittedName>
        <fullName evidence="3">Thioredoxin family protein</fullName>
    </submittedName>
</protein>
<accession>A0ABV8V0S4</accession>
<organism evidence="3 4">
    <name type="scientific">Simiduia curdlanivorans</name>
    <dbReference type="NCBI Taxonomy" id="1492769"/>
    <lineage>
        <taxon>Bacteria</taxon>
        <taxon>Pseudomonadati</taxon>
        <taxon>Pseudomonadota</taxon>
        <taxon>Gammaproteobacteria</taxon>
        <taxon>Cellvibrionales</taxon>
        <taxon>Cellvibrionaceae</taxon>
        <taxon>Simiduia</taxon>
    </lineage>
</organism>
<feature type="domain" description="Thioredoxin" evidence="2">
    <location>
        <begin position="17"/>
        <end position="163"/>
    </location>
</feature>
<evidence type="ECO:0000313" key="3">
    <source>
        <dbReference type="EMBL" id="MFC4361453.1"/>
    </source>
</evidence>
<dbReference type="RefSeq" id="WP_290259666.1">
    <property type="nucleotide sequence ID" value="NZ_JAUFQG010000004.1"/>
</dbReference>
<sequence>MMIKKALYSVIFFLMTVSVAHAAESLSAHQDLVGPVSESDLLVLDAFAASYKTAIISEQEVQLLTSIDSAISLRVLFGTWCHDSVREVPKLIKLIELAENPNLSLRLTAISRDKLEPSAVVARYGLEFTPTLVVLKDKKEVGRIIEQPDANWASDIIALIQQH</sequence>
<comment type="caution">
    <text evidence="3">The sequence shown here is derived from an EMBL/GenBank/DDBJ whole genome shotgun (WGS) entry which is preliminary data.</text>
</comment>
<feature type="signal peptide" evidence="1">
    <location>
        <begin position="1"/>
        <end position="22"/>
    </location>
</feature>
<dbReference type="Pfam" id="PF14595">
    <property type="entry name" value="Thioredoxin_9"/>
    <property type="match status" value="1"/>
</dbReference>
<name>A0ABV8V0S4_9GAMM</name>
<dbReference type="CDD" id="cd02947">
    <property type="entry name" value="TRX_family"/>
    <property type="match status" value="1"/>
</dbReference>
<dbReference type="InterPro" id="IPR013766">
    <property type="entry name" value="Thioredoxin_domain"/>
</dbReference>
<proteinExistence type="predicted"/>